<evidence type="ECO:0000256" key="1">
    <source>
        <dbReference type="ARBA" id="ARBA00000085"/>
    </source>
</evidence>
<dbReference type="InterPro" id="IPR005467">
    <property type="entry name" value="His_kinase_dom"/>
</dbReference>
<protein>
    <recommendedName>
        <fullName evidence="2">histidine kinase</fullName>
        <ecNumber evidence="2">2.7.13.3</ecNumber>
    </recommendedName>
</protein>
<dbReference type="Gene3D" id="3.40.50.2300">
    <property type="match status" value="1"/>
</dbReference>
<feature type="domain" description="Histidine kinase" evidence="7">
    <location>
        <begin position="835"/>
        <end position="1049"/>
    </location>
</feature>
<keyword evidence="6" id="KW-0812">Transmembrane</keyword>
<dbReference type="InterPro" id="IPR036890">
    <property type="entry name" value="HATPase_C_sf"/>
</dbReference>
<keyword evidence="6" id="KW-0472">Membrane</keyword>
<dbReference type="CDD" id="cd16922">
    <property type="entry name" value="HATPase_EvgS-ArcB-TorS-like"/>
    <property type="match status" value="1"/>
</dbReference>
<dbReference type="InterPro" id="IPR011110">
    <property type="entry name" value="Reg_prop"/>
</dbReference>
<dbReference type="Pfam" id="PF00072">
    <property type="entry name" value="Response_reg"/>
    <property type="match status" value="1"/>
</dbReference>
<comment type="caution">
    <text evidence="9">The sequence shown here is derived from an EMBL/GenBank/DDBJ whole genome shotgun (WGS) entry which is preliminary data.</text>
</comment>
<evidence type="ECO:0000313" key="9">
    <source>
        <dbReference type="EMBL" id="MFK2873836.1"/>
    </source>
</evidence>
<dbReference type="InterPro" id="IPR001789">
    <property type="entry name" value="Sig_transdc_resp-reg_receiver"/>
</dbReference>
<evidence type="ECO:0000259" key="8">
    <source>
        <dbReference type="PROSITE" id="PS50110"/>
    </source>
</evidence>
<dbReference type="EMBL" id="JADIKG010000012">
    <property type="protein sequence ID" value="MFK2873836.1"/>
    <property type="molecule type" value="Genomic_DNA"/>
</dbReference>
<gene>
    <name evidence="9" type="ORF">ISP13_09860</name>
</gene>
<accession>A0ABW8IV23</accession>
<feature type="modified residue" description="4-aspartylphosphate" evidence="4">
    <location>
        <position position="1119"/>
    </location>
</feature>
<dbReference type="CDD" id="cd17546">
    <property type="entry name" value="REC_hyHK_CKI1_RcsC-like"/>
    <property type="match status" value="1"/>
</dbReference>
<dbReference type="InterPro" id="IPR015943">
    <property type="entry name" value="WD40/YVTN_repeat-like_dom_sf"/>
</dbReference>
<evidence type="ECO:0000259" key="7">
    <source>
        <dbReference type="PROSITE" id="PS50109"/>
    </source>
</evidence>
<dbReference type="Pfam" id="PF00512">
    <property type="entry name" value="HisKA"/>
    <property type="match status" value="1"/>
</dbReference>
<keyword evidence="10" id="KW-1185">Reference proteome</keyword>
<dbReference type="SUPFAM" id="SSF52172">
    <property type="entry name" value="CheY-like"/>
    <property type="match status" value="1"/>
</dbReference>
<dbReference type="Gene3D" id="3.30.565.10">
    <property type="entry name" value="Histidine kinase-like ATPase, C-terminal domain"/>
    <property type="match status" value="1"/>
</dbReference>
<dbReference type="SMART" id="SM00387">
    <property type="entry name" value="HATPase_c"/>
    <property type="match status" value="1"/>
</dbReference>
<dbReference type="PRINTS" id="PR00344">
    <property type="entry name" value="BCTRLSENSOR"/>
</dbReference>
<dbReference type="Gene3D" id="2.60.40.10">
    <property type="entry name" value="Immunoglobulins"/>
    <property type="match status" value="1"/>
</dbReference>
<evidence type="ECO:0000256" key="5">
    <source>
        <dbReference type="SAM" id="MobiDB-lite"/>
    </source>
</evidence>
<name>A0ABW8IV23_9GAMM</name>
<comment type="catalytic activity">
    <reaction evidence="1">
        <text>ATP + protein L-histidine = ADP + protein N-phospho-L-histidine.</text>
        <dbReference type="EC" id="2.7.13.3"/>
    </reaction>
</comment>
<dbReference type="Pfam" id="PF02518">
    <property type="entry name" value="HATPase_c"/>
    <property type="match status" value="1"/>
</dbReference>
<dbReference type="InterPro" id="IPR013783">
    <property type="entry name" value="Ig-like_fold"/>
</dbReference>
<evidence type="ECO:0000256" key="4">
    <source>
        <dbReference type="PROSITE-ProRule" id="PRU00169"/>
    </source>
</evidence>
<organism evidence="9 10">
    <name type="scientific">Dyella lipolytica</name>
    <dbReference type="NCBI Taxonomy" id="1867835"/>
    <lineage>
        <taxon>Bacteria</taxon>
        <taxon>Pseudomonadati</taxon>
        <taxon>Pseudomonadota</taxon>
        <taxon>Gammaproteobacteria</taxon>
        <taxon>Lysobacterales</taxon>
        <taxon>Rhodanobacteraceae</taxon>
        <taxon>Dyella</taxon>
    </lineage>
</organism>
<dbReference type="SUPFAM" id="SSF63829">
    <property type="entry name" value="Calcium-dependent phosphotriesterase"/>
    <property type="match status" value="2"/>
</dbReference>
<dbReference type="PROSITE" id="PS50110">
    <property type="entry name" value="RESPONSE_REGULATORY"/>
    <property type="match status" value="1"/>
</dbReference>
<dbReference type="PANTHER" id="PTHR43547:SF2">
    <property type="entry name" value="HYBRID SIGNAL TRANSDUCTION HISTIDINE KINASE C"/>
    <property type="match status" value="1"/>
</dbReference>
<dbReference type="Pfam" id="PF07495">
    <property type="entry name" value="Y_Y_Y"/>
    <property type="match status" value="1"/>
</dbReference>
<dbReference type="EC" id="2.7.13.3" evidence="2"/>
<evidence type="ECO:0000256" key="3">
    <source>
        <dbReference type="ARBA" id="ARBA00022553"/>
    </source>
</evidence>
<evidence type="ECO:0000256" key="2">
    <source>
        <dbReference type="ARBA" id="ARBA00012438"/>
    </source>
</evidence>
<keyword evidence="6" id="KW-1133">Transmembrane helix</keyword>
<dbReference type="Gene3D" id="1.10.287.130">
    <property type="match status" value="1"/>
</dbReference>
<dbReference type="SMART" id="SM00388">
    <property type="entry name" value="HisKA"/>
    <property type="match status" value="1"/>
</dbReference>
<dbReference type="Proteomes" id="UP001620405">
    <property type="component" value="Unassembled WGS sequence"/>
</dbReference>
<feature type="domain" description="Response regulatory" evidence="8">
    <location>
        <begin position="1070"/>
        <end position="1187"/>
    </location>
</feature>
<dbReference type="InterPro" id="IPR011006">
    <property type="entry name" value="CheY-like_superfamily"/>
</dbReference>
<feature type="transmembrane region" description="Helical" evidence="6">
    <location>
        <begin position="781"/>
        <end position="802"/>
    </location>
</feature>
<dbReference type="CDD" id="cd00082">
    <property type="entry name" value="HisKA"/>
    <property type="match status" value="1"/>
</dbReference>
<feature type="region of interest" description="Disordered" evidence="5">
    <location>
        <begin position="12"/>
        <end position="38"/>
    </location>
</feature>
<dbReference type="InterPro" id="IPR011123">
    <property type="entry name" value="Y_Y_Y"/>
</dbReference>
<dbReference type="PROSITE" id="PS50109">
    <property type="entry name" value="HIS_KIN"/>
    <property type="match status" value="1"/>
</dbReference>
<dbReference type="Pfam" id="PF07494">
    <property type="entry name" value="Reg_prop"/>
    <property type="match status" value="2"/>
</dbReference>
<dbReference type="InterPro" id="IPR004358">
    <property type="entry name" value="Sig_transdc_His_kin-like_C"/>
</dbReference>
<sequence length="1196" mass="130987">MLGLAFLLSASAPGGQSSASLASSEPIPPAALHAPDAAPLPTPQFRRYGIDDGLPSSSVYAVAQDHGGAMWFGTKGGIGRFDGVHFQVFRHIENDPDSLYNNEISTLIVDRQGDIWAGGLDAGLNRYDAVSGKFTHWGHDPSDPHSLASDRVWVIAQTSDGVIWVGTSAGLDRMLPDGRGFEHVTNPVLGLYPQDFGAVAALYADPRGRLWAGSDRGVFRRDTDGNFVRIKPADPTQSMDAWRIDGTDDEVRISTDRGLLLVDSNGLARPFGASVIPGVNVMTSTRDLAGHLWIGTQRGMYLQARRDGPITSVIDQPLLFGDLPGAWVWQTLVDREGGVWVALLDGGVGYLAPGWNSFSRFTHIPDDPSSLRDSVATTMAKGRDGRHVWVGEREGRVDRLDPVTGIVEHILSGLHGDVLGLTEDNHQRLWVALQGSLFRYDYIHNRLDQVDPQGDKLRRPLEVELGPDGKMYARTFGQGIMRIDPETLAVSEVAMDKPNEKVMLGSQMMLYKGTFWYASDGGLMWLDQARDRFVMVPGGPAGDLIDAFDFDRNGLWVATENGLMHYHAQGHDMVLDRTVDAAHGWPSLKALDLDLDCFGRVWIFTHDGLWRFNPAKGSFHQIGLQDGLANGEFGRGYALLPSGYLYAATFGGVAGFDPDKIEAKPVPPILSITQATVHRKGVEQSLPLSAQPVTVGWRDSQLHIQARVFSYIDPWANQYRFRLNGFDSDWVDRDNHGEREFAGLGSGDYTLDVMARGADGGWVHLNTPLLIHVQSPPWLRWWAWLLYAVLAIALAFLLLLAWRRRLAHRHRMQLAEQRHQIAEQASAAKSQFLATLSHEIRTPMTGVIGMAELLLSTPLSETQREYAESMQRASNVLLKLLNDALDLARIEAGKLVLESVPFDVRSLAKDVERLQKGSAQAKGLALGVHIDVNVPASLFGDAMRIRQVLFNLVNNAVKFTERGSIGIHVGWLDGYLWLDVSDTGPGISETSRVRLFRRFEQDEGPQRSIGSGLGLAICNELVSLMGGSMALESTVGEGSTFRVRLPLQVSSDTTHARPERSASCENRALDVLLVEGDATVTNAIRGMLEHQGHRVRCATHGLNALAELAQESCDVILLDLDLPGIDGFQVAQLIRQGEGAGEHVPIIAMTTRTRAEETARGHQVGIDGFLRKPLTGVQLSAALAAAWTSRSETDPA</sequence>
<dbReference type="InterPro" id="IPR003594">
    <property type="entry name" value="HATPase_dom"/>
</dbReference>
<dbReference type="PANTHER" id="PTHR43547">
    <property type="entry name" value="TWO-COMPONENT HISTIDINE KINASE"/>
    <property type="match status" value="1"/>
</dbReference>
<dbReference type="SUPFAM" id="SSF55874">
    <property type="entry name" value="ATPase domain of HSP90 chaperone/DNA topoisomerase II/histidine kinase"/>
    <property type="match status" value="1"/>
</dbReference>
<reference evidence="9 10" key="1">
    <citation type="submission" date="2020-10" db="EMBL/GenBank/DDBJ databases">
        <title>Phylogeny of dyella-like bacteria.</title>
        <authorList>
            <person name="Fu J."/>
        </authorList>
    </citation>
    <scope>NUCLEOTIDE SEQUENCE [LARGE SCALE GENOMIC DNA]</scope>
    <source>
        <strain evidence="9 10">DHOB07</strain>
    </source>
</reference>
<proteinExistence type="predicted"/>
<dbReference type="SMART" id="SM00448">
    <property type="entry name" value="REC"/>
    <property type="match status" value="1"/>
</dbReference>
<dbReference type="SUPFAM" id="SSF47384">
    <property type="entry name" value="Homodimeric domain of signal transducing histidine kinase"/>
    <property type="match status" value="1"/>
</dbReference>
<dbReference type="Gene3D" id="2.130.10.10">
    <property type="entry name" value="YVTN repeat-like/Quinoprotein amine dehydrogenase"/>
    <property type="match status" value="3"/>
</dbReference>
<dbReference type="InterPro" id="IPR003661">
    <property type="entry name" value="HisK_dim/P_dom"/>
</dbReference>
<dbReference type="InterPro" id="IPR036097">
    <property type="entry name" value="HisK_dim/P_sf"/>
</dbReference>
<evidence type="ECO:0000313" key="10">
    <source>
        <dbReference type="Proteomes" id="UP001620405"/>
    </source>
</evidence>
<keyword evidence="3 4" id="KW-0597">Phosphoprotein</keyword>
<evidence type="ECO:0000256" key="6">
    <source>
        <dbReference type="SAM" id="Phobius"/>
    </source>
</evidence>